<dbReference type="EC" id="3.2.2.27" evidence="3"/>
<dbReference type="KEGG" id="rmc:RMONA_01870"/>
<dbReference type="NCBIfam" id="TIGR01045">
    <property type="entry name" value="RPE1"/>
    <property type="match status" value="1"/>
</dbReference>
<evidence type="ECO:0000313" key="13">
    <source>
        <dbReference type="EMBL" id="CEO16783.1"/>
    </source>
</evidence>
<gene>
    <name evidence="13" type="ORF">RMONA_01870</name>
</gene>
<evidence type="ECO:0000259" key="12">
    <source>
        <dbReference type="SMART" id="SM00986"/>
    </source>
</evidence>
<name>A0A0B7J335_9RICK</name>
<evidence type="ECO:0000256" key="6">
    <source>
        <dbReference type="ARBA" id="ARBA00022723"/>
    </source>
</evidence>
<evidence type="ECO:0000256" key="2">
    <source>
        <dbReference type="ARBA" id="ARBA00006521"/>
    </source>
</evidence>
<keyword evidence="5" id="KW-0004">4Fe-4S</keyword>
<dbReference type="STRING" id="109232.RMONA_01870"/>
<dbReference type="PANTHER" id="PTHR33693">
    <property type="entry name" value="TYPE-5 URACIL-DNA GLYCOSYLASE"/>
    <property type="match status" value="1"/>
</dbReference>
<evidence type="ECO:0000256" key="3">
    <source>
        <dbReference type="ARBA" id="ARBA00012030"/>
    </source>
</evidence>
<dbReference type="SMART" id="SM00987">
    <property type="entry name" value="UreE_C"/>
    <property type="match status" value="1"/>
</dbReference>
<accession>A0A0B7J335</accession>
<keyword evidence="6" id="KW-0479">Metal-binding</keyword>
<keyword evidence="11" id="KW-0234">DNA repair</keyword>
<dbReference type="SMART" id="SM00986">
    <property type="entry name" value="UDG"/>
    <property type="match status" value="1"/>
</dbReference>
<dbReference type="Pfam" id="PF03167">
    <property type="entry name" value="UDG"/>
    <property type="match status" value="1"/>
</dbReference>
<comment type="similarity">
    <text evidence="2">Belongs to the uracil-DNA glycosylase (UDG) superfamily. Type 4 (UDGa) family.</text>
</comment>
<evidence type="ECO:0000313" key="14">
    <source>
        <dbReference type="Proteomes" id="UP000018149"/>
    </source>
</evidence>
<evidence type="ECO:0000256" key="1">
    <source>
        <dbReference type="ARBA" id="ARBA00001400"/>
    </source>
</evidence>
<dbReference type="GO" id="GO:0004844">
    <property type="term" value="F:uracil DNA N-glycosylase activity"/>
    <property type="evidence" value="ECO:0007669"/>
    <property type="project" value="UniProtKB-EC"/>
</dbReference>
<dbReference type="SUPFAM" id="SSF52141">
    <property type="entry name" value="Uracil-DNA glycosylase-like"/>
    <property type="match status" value="1"/>
</dbReference>
<evidence type="ECO:0000256" key="7">
    <source>
        <dbReference type="ARBA" id="ARBA00022763"/>
    </source>
</evidence>
<dbReference type="EMBL" id="LN794217">
    <property type="protein sequence ID" value="CEO16783.1"/>
    <property type="molecule type" value="Genomic_DNA"/>
</dbReference>
<protein>
    <recommendedName>
        <fullName evidence="4">Type-4 uracil-DNA glycosylase</fullName>
        <ecNumber evidence="3">3.2.2.27</ecNumber>
    </recommendedName>
</protein>
<comment type="catalytic activity">
    <reaction evidence="1">
        <text>Hydrolyzes single-stranded DNA or mismatched double-stranded DNA and polynucleotides, releasing free uracil.</text>
        <dbReference type="EC" id="3.2.2.27"/>
    </reaction>
</comment>
<dbReference type="GO" id="GO:0006281">
    <property type="term" value="P:DNA repair"/>
    <property type="evidence" value="ECO:0007669"/>
    <property type="project" value="UniProtKB-KW"/>
</dbReference>
<dbReference type="InterPro" id="IPR005273">
    <property type="entry name" value="Ura-DNA_glyco_family4"/>
</dbReference>
<keyword evidence="14" id="KW-1185">Reference proteome</keyword>
<evidence type="ECO:0000256" key="10">
    <source>
        <dbReference type="ARBA" id="ARBA00023014"/>
    </source>
</evidence>
<evidence type="ECO:0000256" key="9">
    <source>
        <dbReference type="ARBA" id="ARBA00023004"/>
    </source>
</evidence>
<reference evidence="13 14" key="1">
    <citation type="submission" date="2015-01" db="EMBL/GenBank/DDBJ databases">
        <title>Draft genome sequence of Rickettsia monacensis strain IrR/Munich.</title>
        <authorList>
            <person name="Felsheim R.F."/>
            <person name="Johnson S.L."/>
            <person name="Kurtti T.J."/>
            <person name="Munderloh U.G."/>
        </authorList>
    </citation>
    <scope>NUCLEOTIDE SEQUENCE [LARGE SCALE GENOMIC DNA]</scope>
    <source>
        <strain evidence="13 14">IrR/Munich</strain>
    </source>
</reference>
<dbReference type="InterPro" id="IPR005122">
    <property type="entry name" value="Uracil-DNA_glycosylase-like"/>
</dbReference>
<dbReference type="InterPro" id="IPR005728">
    <property type="entry name" value="RPE1"/>
</dbReference>
<keyword evidence="8" id="KW-0378">Hydrolase</keyword>
<evidence type="ECO:0000256" key="8">
    <source>
        <dbReference type="ARBA" id="ARBA00022801"/>
    </source>
</evidence>
<organism evidence="13 14">
    <name type="scientific">Rickettsia monacensis</name>
    <dbReference type="NCBI Taxonomy" id="109232"/>
    <lineage>
        <taxon>Bacteria</taxon>
        <taxon>Pseudomonadati</taxon>
        <taxon>Pseudomonadota</taxon>
        <taxon>Alphaproteobacteria</taxon>
        <taxon>Rickettsiales</taxon>
        <taxon>Rickettsiaceae</taxon>
        <taxon>Rickettsieae</taxon>
        <taxon>Rickettsia</taxon>
        <taxon>spotted fever group</taxon>
    </lineage>
</organism>
<dbReference type="NCBIfam" id="TIGR00758">
    <property type="entry name" value="UDG_fam4"/>
    <property type="match status" value="1"/>
</dbReference>
<dbReference type="GO" id="GO:0051539">
    <property type="term" value="F:4 iron, 4 sulfur cluster binding"/>
    <property type="evidence" value="ECO:0007669"/>
    <property type="project" value="UniProtKB-KW"/>
</dbReference>
<keyword evidence="10" id="KW-0411">Iron-sulfur</keyword>
<keyword evidence="9" id="KW-0408">Iron</keyword>
<dbReference type="Proteomes" id="UP000018149">
    <property type="component" value="Chromosome I"/>
</dbReference>
<dbReference type="Gene3D" id="3.40.470.10">
    <property type="entry name" value="Uracil-DNA glycosylase-like domain"/>
    <property type="match status" value="1"/>
</dbReference>
<dbReference type="PANTHER" id="PTHR33693:SF1">
    <property type="entry name" value="TYPE-4 URACIL-DNA GLYCOSYLASE"/>
    <property type="match status" value="1"/>
</dbReference>
<dbReference type="HOGENOM" id="CLU_044815_1_0_5"/>
<dbReference type="InterPro" id="IPR051536">
    <property type="entry name" value="UDG_Type-4/5"/>
</dbReference>
<keyword evidence="7" id="KW-0227">DNA damage</keyword>
<proteinExistence type="inferred from homology"/>
<dbReference type="GO" id="GO:0046872">
    <property type="term" value="F:metal ion binding"/>
    <property type="evidence" value="ECO:0007669"/>
    <property type="project" value="UniProtKB-KW"/>
</dbReference>
<evidence type="ECO:0000256" key="11">
    <source>
        <dbReference type="ARBA" id="ARBA00023204"/>
    </source>
</evidence>
<sequence length="307" mass="34761">MLLMNNTLKWLSAIGVEYYCHEHPPKLKVSNNTKLTEKPQVKLMPTKETAFNMNRNLSKFKGDTEHRTTAYTSVREDSSTGSTYKLPLEVEFGKISNDKVHDNITLARSLADKANNIEELKESLLNFNGCELKKFATNTVFGDGNLEAKIMLIGEAPGSIEDLKGIPFCGESGNLLDNMLHAIGISRKNNAYITNTVFWRPPANRQPTLEEVDICRPFVEKHIALINPKLIILVGSTAATSLLGKNSGITKIRQEYYFYTNKYLSAPIQTTAIFHPAYLLRQPMQKRTSWYDLLKIKEYLVNNRLLT</sequence>
<feature type="domain" description="Uracil-DNA glycosylase-like" evidence="12">
    <location>
        <begin position="141"/>
        <end position="294"/>
    </location>
</feature>
<dbReference type="CDD" id="cd10030">
    <property type="entry name" value="UDG-F4_TTUDGA_SPO1dp_like"/>
    <property type="match status" value="1"/>
</dbReference>
<evidence type="ECO:0000256" key="5">
    <source>
        <dbReference type="ARBA" id="ARBA00022485"/>
    </source>
</evidence>
<dbReference type="InterPro" id="IPR036895">
    <property type="entry name" value="Uracil-DNA_glycosylase-like_sf"/>
</dbReference>
<dbReference type="AlphaFoldDB" id="A0A0B7J335"/>
<evidence type="ECO:0000256" key="4">
    <source>
        <dbReference type="ARBA" id="ARBA00019403"/>
    </source>
</evidence>